<dbReference type="PROSITE" id="PS50977">
    <property type="entry name" value="HTH_TETR_2"/>
    <property type="match status" value="1"/>
</dbReference>
<dbReference type="SUPFAM" id="SSF48498">
    <property type="entry name" value="Tetracyclin repressor-like, C-terminal domain"/>
    <property type="match status" value="1"/>
</dbReference>
<evidence type="ECO:0000256" key="2">
    <source>
        <dbReference type="ARBA" id="ARBA00023125"/>
    </source>
</evidence>
<dbReference type="FunFam" id="1.10.10.60:FF:000141">
    <property type="entry name" value="TetR family transcriptional regulator"/>
    <property type="match status" value="1"/>
</dbReference>
<evidence type="ECO:0000256" key="1">
    <source>
        <dbReference type="ARBA" id="ARBA00023015"/>
    </source>
</evidence>
<comment type="caution">
    <text evidence="6">The sequence shown here is derived from an EMBL/GenBank/DDBJ whole genome shotgun (WGS) entry which is preliminary data.</text>
</comment>
<reference evidence="6" key="1">
    <citation type="journal article" date="2014" name="Int. J. Syst. Evol. Microbiol.">
        <title>Complete genome sequence of Corynebacterium casei LMG S-19264T (=DSM 44701T), isolated from a smear-ripened cheese.</title>
        <authorList>
            <consortium name="US DOE Joint Genome Institute (JGI-PGF)"/>
            <person name="Walter F."/>
            <person name="Albersmeier A."/>
            <person name="Kalinowski J."/>
            <person name="Ruckert C."/>
        </authorList>
    </citation>
    <scope>NUCLEOTIDE SEQUENCE</scope>
    <source>
        <strain evidence="6">CGMCC 1.12426</strain>
    </source>
</reference>
<dbReference type="InterPro" id="IPR023772">
    <property type="entry name" value="DNA-bd_HTH_TetR-type_CS"/>
</dbReference>
<dbReference type="Gene3D" id="1.10.10.60">
    <property type="entry name" value="Homeodomain-like"/>
    <property type="match status" value="1"/>
</dbReference>
<evidence type="ECO:0000256" key="4">
    <source>
        <dbReference type="PROSITE-ProRule" id="PRU00335"/>
    </source>
</evidence>
<keyword evidence="2 4" id="KW-0238">DNA-binding</keyword>
<proteinExistence type="predicted"/>
<keyword evidence="7" id="KW-1185">Reference proteome</keyword>
<keyword evidence="1" id="KW-0805">Transcription regulation</keyword>
<protein>
    <submittedName>
        <fullName evidence="6">TetR family transcriptional regulator</fullName>
    </submittedName>
</protein>
<dbReference type="Gene3D" id="1.10.357.10">
    <property type="entry name" value="Tetracycline Repressor, domain 2"/>
    <property type="match status" value="1"/>
</dbReference>
<evidence type="ECO:0000256" key="3">
    <source>
        <dbReference type="ARBA" id="ARBA00023163"/>
    </source>
</evidence>
<dbReference type="PANTHER" id="PTHR30055">
    <property type="entry name" value="HTH-TYPE TRANSCRIPTIONAL REGULATOR RUTR"/>
    <property type="match status" value="1"/>
</dbReference>
<dbReference type="GO" id="GO:0003700">
    <property type="term" value="F:DNA-binding transcription factor activity"/>
    <property type="evidence" value="ECO:0007669"/>
    <property type="project" value="TreeGrafter"/>
</dbReference>
<dbReference type="PRINTS" id="PR00455">
    <property type="entry name" value="HTHTETR"/>
</dbReference>
<dbReference type="InterPro" id="IPR036271">
    <property type="entry name" value="Tet_transcr_reg_TetR-rel_C_sf"/>
</dbReference>
<reference evidence="6" key="2">
    <citation type="submission" date="2020-09" db="EMBL/GenBank/DDBJ databases">
        <authorList>
            <person name="Sun Q."/>
            <person name="Zhou Y."/>
        </authorList>
    </citation>
    <scope>NUCLEOTIDE SEQUENCE</scope>
    <source>
        <strain evidence="6">CGMCC 1.12426</strain>
    </source>
</reference>
<dbReference type="SUPFAM" id="SSF46689">
    <property type="entry name" value="Homeodomain-like"/>
    <property type="match status" value="1"/>
</dbReference>
<sequence length="213" mass="23686">MTGPSGRAKQDMSVTDQKKKQIIEAAIAEFQEKGFAGASMDRISERASVSKRTVYNHFESKDVLFRDITQCLIDQLNAALEIPYDPDQPIADALIRLGWAEGELLVNPCFMSLARMIMGETIRDPEMAADLEARMTKLSVFEQYMARAIDEGKLAGGDPDLMAQQFLGLIKSRAFFPNMYAARVPDRAEVDRIIKDSVDMILARYGSGSQSGH</sequence>
<dbReference type="InterPro" id="IPR039536">
    <property type="entry name" value="TetR_C_Proteobacteria"/>
</dbReference>
<evidence type="ECO:0000313" key="7">
    <source>
        <dbReference type="Proteomes" id="UP000605148"/>
    </source>
</evidence>
<accession>A0A916TCJ5</accession>
<feature type="DNA-binding region" description="H-T-H motif" evidence="4">
    <location>
        <begin position="39"/>
        <end position="58"/>
    </location>
</feature>
<dbReference type="Pfam" id="PF00440">
    <property type="entry name" value="TetR_N"/>
    <property type="match status" value="1"/>
</dbReference>
<dbReference type="InterPro" id="IPR050109">
    <property type="entry name" value="HTH-type_TetR-like_transc_reg"/>
</dbReference>
<dbReference type="AlphaFoldDB" id="A0A916TCJ5"/>
<dbReference type="PROSITE" id="PS01081">
    <property type="entry name" value="HTH_TETR_1"/>
    <property type="match status" value="1"/>
</dbReference>
<dbReference type="EMBL" id="BMFA01000002">
    <property type="protein sequence ID" value="GGB38303.1"/>
    <property type="molecule type" value="Genomic_DNA"/>
</dbReference>
<dbReference type="Pfam" id="PF14246">
    <property type="entry name" value="TetR_C_7"/>
    <property type="match status" value="1"/>
</dbReference>
<evidence type="ECO:0000259" key="5">
    <source>
        <dbReference type="PROSITE" id="PS50977"/>
    </source>
</evidence>
<dbReference type="GO" id="GO:0000976">
    <property type="term" value="F:transcription cis-regulatory region binding"/>
    <property type="evidence" value="ECO:0007669"/>
    <property type="project" value="TreeGrafter"/>
</dbReference>
<evidence type="ECO:0000313" key="6">
    <source>
        <dbReference type="EMBL" id="GGB38303.1"/>
    </source>
</evidence>
<gene>
    <name evidence="6" type="ORF">GCM10011316_07940</name>
</gene>
<dbReference type="PANTHER" id="PTHR30055:SF224">
    <property type="entry name" value="TRANSCRIPTIONAL REGULATOR TETR FAMILY"/>
    <property type="match status" value="1"/>
</dbReference>
<dbReference type="InterPro" id="IPR009057">
    <property type="entry name" value="Homeodomain-like_sf"/>
</dbReference>
<name>A0A916TCJ5_9HYPH</name>
<dbReference type="InterPro" id="IPR001647">
    <property type="entry name" value="HTH_TetR"/>
</dbReference>
<dbReference type="Proteomes" id="UP000605148">
    <property type="component" value="Unassembled WGS sequence"/>
</dbReference>
<keyword evidence="3" id="KW-0804">Transcription</keyword>
<feature type="domain" description="HTH tetR-type" evidence="5">
    <location>
        <begin position="16"/>
        <end position="76"/>
    </location>
</feature>
<organism evidence="6 7">
    <name type="scientific">Roseibium aquae</name>
    <dbReference type="NCBI Taxonomy" id="1323746"/>
    <lineage>
        <taxon>Bacteria</taxon>
        <taxon>Pseudomonadati</taxon>
        <taxon>Pseudomonadota</taxon>
        <taxon>Alphaproteobacteria</taxon>
        <taxon>Hyphomicrobiales</taxon>
        <taxon>Stappiaceae</taxon>
        <taxon>Roseibium</taxon>
    </lineage>
</organism>